<dbReference type="EMBL" id="GGEC01074503">
    <property type="protein sequence ID" value="MBX54987.1"/>
    <property type="molecule type" value="Transcribed_RNA"/>
</dbReference>
<reference evidence="2" key="1">
    <citation type="submission" date="2018-02" db="EMBL/GenBank/DDBJ databases">
        <title>Rhizophora mucronata_Transcriptome.</title>
        <authorList>
            <person name="Meera S.P."/>
            <person name="Sreeshan A."/>
            <person name="Augustine A."/>
        </authorList>
    </citation>
    <scope>NUCLEOTIDE SEQUENCE</scope>
    <source>
        <tissue evidence="2">Leaf</tissue>
    </source>
</reference>
<name>A0A2P2PJS3_RHIMU</name>
<accession>A0A2P2PJS3</accession>
<feature type="region of interest" description="Disordered" evidence="1">
    <location>
        <begin position="1"/>
        <end position="27"/>
    </location>
</feature>
<proteinExistence type="predicted"/>
<sequence length="27" mass="3019">MKVEHGNQNKKLTAFATMKKARSNLGD</sequence>
<evidence type="ECO:0000256" key="1">
    <source>
        <dbReference type="SAM" id="MobiDB-lite"/>
    </source>
</evidence>
<protein>
    <submittedName>
        <fullName evidence="2">Uncharacterized protein</fullName>
    </submittedName>
</protein>
<organism evidence="2">
    <name type="scientific">Rhizophora mucronata</name>
    <name type="common">Asiatic mangrove</name>
    <dbReference type="NCBI Taxonomy" id="61149"/>
    <lineage>
        <taxon>Eukaryota</taxon>
        <taxon>Viridiplantae</taxon>
        <taxon>Streptophyta</taxon>
        <taxon>Embryophyta</taxon>
        <taxon>Tracheophyta</taxon>
        <taxon>Spermatophyta</taxon>
        <taxon>Magnoliopsida</taxon>
        <taxon>eudicotyledons</taxon>
        <taxon>Gunneridae</taxon>
        <taxon>Pentapetalae</taxon>
        <taxon>rosids</taxon>
        <taxon>fabids</taxon>
        <taxon>Malpighiales</taxon>
        <taxon>Rhizophoraceae</taxon>
        <taxon>Rhizophora</taxon>
    </lineage>
</organism>
<dbReference type="AlphaFoldDB" id="A0A2P2PJS3"/>
<evidence type="ECO:0000313" key="2">
    <source>
        <dbReference type="EMBL" id="MBX54987.1"/>
    </source>
</evidence>